<accession>A0A138ZZ28</accession>
<evidence type="ECO:0000256" key="3">
    <source>
        <dbReference type="ARBA" id="ARBA00022989"/>
    </source>
</evidence>
<dbReference type="EMBL" id="KQ965850">
    <property type="protein sequence ID" value="KXS09767.1"/>
    <property type="molecule type" value="Genomic_DNA"/>
</dbReference>
<evidence type="ECO:0000256" key="2">
    <source>
        <dbReference type="ARBA" id="ARBA00022692"/>
    </source>
</evidence>
<name>A0A138ZZ28_GONPJ</name>
<reference evidence="5 6" key="1">
    <citation type="journal article" date="2015" name="Genome Biol. Evol.">
        <title>Phylogenomic analyses indicate that early fungi evolved digesting cell walls of algal ancestors of land plants.</title>
        <authorList>
            <person name="Chang Y."/>
            <person name="Wang S."/>
            <person name="Sekimoto S."/>
            <person name="Aerts A.L."/>
            <person name="Choi C."/>
            <person name="Clum A."/>
            <person name="LaButti K.M."/>
            <person name="Lindquist E.A."/>
            <person name="Yee Ngan C."/>
            <person name="Ohm R.A."/>
            <person name="Salamov A.A."/>
            <person name="Grigoriev I.V."/>
            <person name="Spatafora J.W."/>
            <person name="Berbee M.L."/>
        </authorList>
    </citation>
    <scope>NUCLEOTIDE SEQUENCE [LARGE SCALE GENOMIC DNA]</scope>
    <source>
        <strain evidence="5 6">JEL478</strain>
    </source>
</reference>
<dbReference type="Proteomes" id="UP000070544">
    <property type="component" value="Unassembled WGS sequence"/>
</dbReference>
<dbReference type="STRING" id="1344416.A0A138ZZ28"/>
<evidence type="ECO:0000313" key="5">
    <source>
        <dbReference type="EMBL" id="KXS09767.1"/>
    </source>
</evidence>
<keyword evidence="3" id="KW-1133">Transmembrane helix</keyword>
<dbReference type="Pfam" id="PF03619">
    <property type="entry name" value="Solute_trans_a"/>
    <property type="match status" value="1"/>
</dbReference>
<sequence>MGVSSETFADAVQSFLVCAEMVVAAFLHVKAFGYKDFVQDESRTRLWTGIKDTINVTDIIEDVTEAPSQVHQLHQYRAAKR</sequence>
<keyword evidence="2" id="KW-0812">Transmembrane</keyword>
<dbReference type="AlphaFoldDB" id="A0A138ZZ28"/>
<evidence type="ECO:0000256" key="4">
    <source>
        <dbReference type="ARBA" id="ARBA00023136"/>
    </source>
</evidence>
<keyword evidence="4" id="KW-0472">Membrane</keyword>
<dbReference type="GO" id="GO:0016020">
    <property type="term" value="C:membrane"/>
    <property type="evidence" value="ECO:0007669"/>
    <property type="project" value="UniProtKB-SubCell"/>
</dbReference>
<evidence type="ECO:0000256" key="1">
    <source>
        <dbReference type="ARBA" id="ARBA00004141"/>
    </source>
</evidence>
<organism evidence="5 6">
    <name type="scientific">Gonapodya prolifera (strain JEL478)</name>
    <name type="common">Monoblepharis prolifera</name>
    <dbReference type="NCBI Taxonomy" id="1344416"/>
    <lineage>
        <taxon>Eukaryota</taxon>
        <taxon>Fungi</taxon>
        <taxon>Fungi incertae sedis</taxon>
        <taxon>Chytridiomycota</taxon>
        <taxon>Chytridiomycota incertae sedis</taxon>
        <taxon>Monoblepharidomycetes</taxon>
        <taxon>Monoblepharidales</taxon>
        <taxon>Gonapodyaceae</taxon>
        <taxon>Gonapodya</taxon>
    </lineage>
</organism>
<evidence type="ECO:0000313" key="6">
    <source>
        <dbReference type="Proteomes" id="UP000070544"/>
    </source>
</evidence>
<dbReference type="InterPro" id="IPR005178">
    <property type="entry name" value="Ostalpha/TMEM184C"/>
</dbReference>
<gene>
    <name evidence="5" type="ORF">M427DRAFT_128581</name>
</gene>
<keyword evidence="6" id="KW-1185">Reference proteome</keyword>
<feature type="non-terminal residue" evidence="5">
    <location>
        <position position="81"/>
    </location>
</feature>
<dbReference type="OrthoDB" id="5348404at2759"/>
<proteinExistence type="predicted"/>
<protein>
    <submittedName>
        <fullName evidence="5">Uncharacterized protein</fullName>
    </submittedName>
</protein>
<comment type="subcellular location">
    <subcellularLocation>
        <location evidence="1">Membrane</location>
        <topology evidence="1">Multi-pass membrane protein</topology>
    </subcellularLocation>
</comment>